<proteinExistence type="predicted"/>
<evidence type="ECO:0000313" key="2">
    <source>
        <dbReference type="Proteomes" id="UP000193719"/>
    </source>
</evidence>
<dbReference type="Proteomes" id="UP000193719">
    <property type="component" value="Unassembled WGS sequence"/>
</dbReference>
<dbReference type="AlphaFoldDB" id="A0A1Y1VAL6"/>
<name>A0A1Y1VAL6_9FUNG</name>
<reference evidence="1 2" key="1">
    <citation type="submission" date="2016-08" db="EMBL/GenBank/DDBJ databases">
        <title>Genomes of anaerobic fungi encode conserved fungal cellulosomes for biomass hydrolysis.</title>
        <authorList>
            <consortium name="DOE Joint Genome Institute"/>
            <person name="Haitjema C.H."/>
            <person name="Gilmore S.P."/>
            <person name="Henske J.K."/>
            <person name="Solomon K.V."/>
            <person name="De Groot R."/>
            <person name="Kuo A."/>
            <person name="Mondo S.J."/>
            <person name="Salamov A.A."/>
            <person name="Labutti K."/>
            <person name="Zhao Z."/>
            <person name="Chiniquy J."/>
            <person name="Barry K."/>
            <person name="Brewer H.M."/>
            <person name="Purvine S.O."/>
            <person name="Wright A.T."/>
            <person name="Boxma B."/>
            <person name="Van Alen T."/>
            <person name="Hackstein J.H."/>
            <person name="Baker S.E."/>
            <person name="Grigoriev I.V."/>
            <person name="O'Malley M.A."/>
        </authorList>
    </citation>
    <scope>NUCLEOTIDE SEQUENCE [LARGE SCALE GENOMIC DNA]</scope>
    <source>
        <strain evidence="2">finn</strain>
    </source>
</reference>
<dbReference type="STRING" id="1754191.A0A1Y1VAL6"/>
<dbReference type="EMBL" id="MCFH01000019">
    <property type="protein sequence ID" value="ORX51138.1"/>
    <property type="molecule type" value="Genomic_DNA"/>
</dbReference>
<evidence type="ECO:0008006" key="3">
    <source>
        <dbReference type="Google" id="ProtNLM"/>
    </source>
</evidence>
<dbReference type="OrthoDB" id="2129116at2759"/>
<protein>
    <recommendedName>
        <fullName evidence="3">SAPS-domain-containing protein</fullName>
    </recommendedName>
</protein>
<sequence>MKCVKINYTESIDNFFFEDDFMCEDDEEVEYYEDITIPDDTTWDDMIDSKMENEENTIWNQENIIKYDIPSPDPEDFSLNSLNMRENSEQLVNNFLDLDNPVLSSKMIELMKMNDFMKLFIHKITRVPDAVLYNEEETYQGFSIDESIFRKRECTDVVLMKRSYNAFKVLTSSSVIKVVAENARFIGKELLKIFHPKSEGNFNHFKPLWNHLIEITHGDIALLLTSDEFKEQPIYQMLRYIHEPAITSALISTIFLFDAKPGLQVELFTRLQEVELIETLLAMLDLNDFPIVVNATSEFLIQMIEEGSKTEDSDILLSPIQLNPSSLSVIISHISANDNEIQQHACIELLLAFLEKCIYSSDNVSLTTSSFAFSDKMPLEPLKKSVLNYLKNNIDELCQGLGITETREDHIYTDDDDDHYSVYSSLPRKRSRYRLTCNKIDLLRIIITTVKQLKKDEYEMLEYIPWKLLVQWFFENKSNNIYHQLFLKFFDFALKSNYIPILNSLFMETNLIKRFIDNFNNTQFIDCKGYIILMCNHIRFTYDSKPDCFLKSFLENNEEWEDFLPELKKATKKQIGDRPKFEYIGGTRPLPYTPKLSTHKYLAKLIKKDKELKNVDGVELNSLYAALLGYGVNEPKNKAGKSKRASVIINNKNDHCTIKAIASNTLDLISEPTLYDNYQDIHPKPAILTTTNGNFGSSVVDHEFLFNKDNFISYEI</sequence>
<accession>A0A1Y1VAL6</accession>
<organism evidence="1 2">
    <name type="scientific">Piromyces finnis</name>
    <dbReference type="NCBI Taxonomy" id="1754191"/>
    <lineage>
        <taxon>Eukaryota</taxon>
        <taxon>Fungi</taxon>
        <taxon>Fungi incertae sedis</taxon>
        <taxon>Chytridiomycota</taxon>
        <taxon>Chytridiomycota incertae sedis</taxon>
        <taxon>Neocallimastigomycetes</taxon>
        <taxon>Neocallimastigales</taxon>
        <taxon>Neocallimastigaceae</taxon>
        <taxon>Piromyces</taxon>
    </lineage>
</organism>
<comment type="caution">
    <text evidence="1">The sequence shown here is derived from an EMBL/GenBank/DDBJ whole genome shotgun (WGS) entry which is preliminary data.</text>
</comment>
<reference evidence="1 2" key="2">
    <citation type="submission" date="2016-08" db="EMBL/GenBank/DDBJ databases">
        <title>Pervasive Adenine N6-methylation of Active Genes in Fungi.</title>
        <authorList>
            <consortium name="DOE Joint Genome Institute"/>
            <person name="Mondo S.J."/>
            <person name="Dannebaum R.O."/>
            <person name="Kuo R.C."/>
            <person name="Labutti K."/>
            <person name="Haridas S."/>
            <person name="Kuo A."/>
            <person name="Salamov A."/>
            <person name="Ahrendt S.R."/>
            <person name="Lipzen A."/>
            <person name="Sullivan W."/>
            <person name="Andreopoulos W.B."/>
            <person name="Clum A."/>
            <person name="Lindquist E."/>
            <person name="Daum C."/>
            <person name="Ramamoorthy G.K."/>
            <person name="Gryganskyi A."/>
            <person name="Culley D."/>
            <person name="Magnuson J.K."/>
            <person name="James T.Y."/>
            <person name="O'Malley M.A."/>
            <person name="Stajich J.E."/>
            <person name="Spatafora J.W."/>
            <person name="Visel A."/>
            <person name="Grigoriev I.V."/>
        </authorList>
    </citation>
    <scope>NUCLEOTIDE SEQUENCE [LARGE SCALE GENOMIC DNA]</scope>
    <source>
        <strain evidence="2">finn</strain>
    </source>
</reference>
<keyword evidence="2" id="KW-1185">Reference proteome</keyword>
<evidence type="ECO:0000313" key="1">
    <source>
        <dbReference type="EMBL" id="ORX51138.1"/>
    </source>
</evidence>
<gene>
    <name evidence="1" type="ORF">BCR36DRAFT_326225</name>
</gene>